<sequence>MSCSGLPITERRAHSPVMGTKSRESIYGASVRHGAELAARTRKDADRLACQAWNKRMLGFQGPAQPSPPLGDALNAGYLYLEVKCLGCNTQQSVALDIIRRLKTTPIHELERYMRCKDCSRLSGRPYKRSHLVALRPAKISANEPPSD</sequence>
<dbReference type="AlphaFoldDB" id="A0A1H4RZB9"/>
<gene>
    <name evidence="2" type="ORF">SAMN05444171_1255</name>
</gene>
<dbReference type="Proteomes" id="UP000183208">
    <property type="component" value="Unassembled WGS sequence"/>
</dbReference>
<evidence type="ECO:0000256" key="1">
    <source>
        <dbReference type="SAM" id="MobiDB-lite"/>
    </source>
</evidence>
<dbReference type="EMBL" id="FNTI01000001">
    <property type="protein sequence ID" value="SEC37250.1"/>
    <property type="molecule type" value="Genomic_DNA"/>
</dbReference>
<evidence type="ECO:0000313" key="2">
    <source>
        <dbReference type="EMBL" id="SEC37250.1"/>
    </source>
</evidence>
<name>A0A1H4RZB9_9BRAD</name>
<feature type="region of interest" description="Disordered" evidence="1">
    <location>
        <begin position="1"/>
        <end position="21"/>
    </location>
</feature>
<evidence type="ECO:0000313" key="3">
    <source>
        <dbReference type="Proteomes" id="UP000183208"/>
    </source>
</evidence>
<proteinExistence type="predicted"/>
<organism evidence="2 3">
    <name type="scientific">Bradyrhizobium lablabi</name>
    <dbReference type="NCBI Taxonomy" id="722472"/>
    <lineage>
        <taxon>Bacteria</taxon>
        <taxon>Pseudomonadati</taxon>
        <taxon>Pseudomonadota</taxon>
        <taxon>Alphaproteobacteria</taxon>
        <taxon>Hyphomicrobiales</taxon>
        <taxon>Nitrobacteraceae</taxon>
        <taxon>Bradyrhizobium</taxon>
    </lineage>
</organism>
<reference evidence="2 3" key="1">
    <citation type="submission" date="2016-10" db="EMBL/GenBank/DDBJ databases">
        <authorList>
            <person name="de Groot N.N."/>
        </authorList>
    </citation>
    <scope>NUCLEOTIDE SEQUENCE [LARGE SCALE GENOMIC DNA]</scope>
    <source>
        <strain evidence="2 3">GAS522</strain>
    </source>
</reference>
<accession>A0A1H4RZB9</accession>
<protein>
    <submittedName>
        <fullName evidence="2">Uncharacterized protein</fullName>
    </submittedName>
</protein>